<dbReference type="EMBL" id="SMSI01000002">
    <property type="protein sequence ID" value="TDH35991.1"/>
    <property type="molecule type" value="Genomic_DNA"/>
</dbReference>
<dbReference type="Proteomes" id="UP000295131">
    <property type="component" value="Unassembled WGS sequence"/>
</dbReference>
<dbReference type="RefSeq" id="WP_133284691.1">
    <property type="nucleotide sequence ID" value="NZ_SMSI01000002.1"/>
</dbReference>
<feature type="transmembrane region" description="Helical" evidence="6">
    <location>
        <begin position="86"/>
        <end position="104"/>
    </location>
</feature>
<name>A0A4R5PJW9_9HYPH</name>
<dbReference type="GO" id="GO:0005886">
    <property type="term" value="C:plasma membrane"/>
    <property type="evidence" value="ECO:0007669"/>
    <property type="project" value="UniProtKB-SubCell"/>
</dbReference>
<evidence type="ECO:0000256" key="1">
    <source>
        <dbReference type="ARBA" id="ARBA00004651"/>
    </source>
</evidence>
<protein>
    <submittedName>
        <fullName evidence="7">MFS transporter</fullName>
    </submittedName>
</protein>
<dbReference type="OrthoDB" id="9811484at2"/>
<feature type="transmembrane region" description="Helical" evidence="6">
    <location>
        <begin position="246"/>
        <end position="268"/>
    </location>
</feature>
<organism evidence="7 8">
    <name type="scientific">Pseudohoeflea suaedae</name>
    <dbReference type="NCBI Taxonomy" id="877384"/>
    <lineage>
        <taxon>Bacteria</taxon>
        <taxon>Pseudomonadati</taxon>
        <taxon>Pseudomonadota</taxon>
        <taxon>Alphaproteobacteria</taxon>
        <taxon>Hyphomicrobiales</taxon>
        <taxon>Rhizobiaceae</taxon>
        <taxon>Pseudohoeflea</taxon>
    </lineage>
</organism>
<gene>
    <name evidence="7" type="ORF">E2A64_11855</name>
</gene>
<keyword evidence="4 6" id="KW-1133">Transmembrane helix</keyword>
<dbReference type="AlphaFoldDB" id="A0A4R5PJW9"/>
<dbReference type="InterPro" id="IPR011701">
    <property type="entry name" value="MFS"/>
</dbReference>
<evidence type="ECO:0000313" key="7">
    <source>
        <dbReference type="EMBL" id="TDH35991.1"/>
    </source>
</evidence>
<feature type="transmembrane region" description="Helical" evidence="6">
    <location>
        <begin position="110"/>
        <end position="131"/>
    </location>
</feature>
<feature type="transmembrane region" description="Helical" evidence="6">
    <location>
        <begin position="300"/>
        <end position="321"/>
    </location>
</feature>
<comment type="subcellular location">
    <subcellularLocation>
        <location evidence="1">Cell membrane</location>
        <topology evidence="1">Multi-pass membrane protein</topology>
    </subcellularLocation>
</comment>
<accession>A0A4R5PJW9</accession>
<feature type="transmembrane region" description="Helical" evidence="6">
    <location>
        <begin position="12"/>
        <end position="35"/>
    </location>
</feature>
<feature type="transmembrane region" description="Helical" evidence="6">
    <location>
        <begin position="213"/>
        <end position="234"/>
    </location>
</feature>
<evidence type="ECO:0000256" key="2">
    <source>
        <dbReference type="ARBA" id="ARBA00022475"/>
    </source>
</evidence>
<feature type="transmembrane region" description="Helical" evidence="6">
    <location>
        <begin position="364"/>
        <end position="385"/>
    </location>
</feature>
<evidence type="ECO:0000256" key="4">
    <source>
        <dbReference type="ARBA" id="ARBA00022989"/>
    </source>
</evidence>
<comment type="caution">
    <text evidence="7">The sequence shown here is derived from an EMBL/GenBank/DDBJ whole genome shotgun (WGS) entry which is preliminary data.</text>
</comment>
<feature type="transmembrane region" description="Helical" evidence="6">
    <location>
        <begin position="55"/>
        <end position="77"/>
    </location>
</feature>
<dbReference type="Gene3D" id="1.20.1250.20">
    <property type="entry name" value="MFS general substrate transporter like domains"/>
    <property type="match status" value="1"/>
</dbReference>
<evidence type="ECO:0000256" key="6">
    <source>
        <dbReference type="SAM" id="Phobius"/>
    </source>
</evidence>
<dbReference type="GO" id="GO:0022857">
    <property type="term" value="F:transmembrane transporter activity"/>
    <property type="evidence" value="ECO:0007669"/>
    <property type="project" value="InterPro"/>
</dbReference>
<dbReference type="InterPro" id="IPR050189">
    <property type="entry name" value="MFS_Efflux_Transporters"/>
</dbReference>
<evidence type="ECO:0000256" key="3">
    <source>
        <dbReference type="ARBA" id="ARBA00022692"/>
    </source>
</evidence>
<keyword evidence="2" id="KW-1003">Cell membrane</keyword>
<feature type="transmembrane region" description="Helical" evidence="6">
    <location>
        <begin position="275"/>
        <end position="294"/>
    </location>
</feature>
<keyword evidence="5 6" id="KW-0472">Membrane</keyword>
<dbReference type="SUPFAM" id="SSF103473">
    <property type="entry name" value="MFS general substrate transporter"/>
    <property type="match status" value="1"/>
</dbReference>
<feature type="transmembrane region" description="Helical" evidence="6">
    <location>
        <begin position="171"/>
        <end position="192"/>
    </location>
</feature>
<dbReference type="PANTHER" id="PTHR43124:SF10">
    <property type="entry name" value="PURINE EFFLUX PUMP PBUE"/>
    <property type="match status" value="1"/>
</dbReference>
<evidence type="ECO:0000313" key="8">
    <source>
        <dbReference type="Proteomes" id="UP000295131"/>
    </source>
</evidence>
<dbReference type="PANTHER" id="PTHR43124">
    <property type="entry name" value="PURINE EFFLUX PUMP PBUE"/>
    <property type="match status" value="1"/>
</dbReference>
<sequence>MYASDAQTDWLVGHPGVAAQAAALWAGSVGLLILGLQPVLLGSLLSEGRVDFDQLALAATAEILSIGVGSVIAAFFINTRHLRTKAALFLALAAAGNFATAWSQVPEMIILYRGLSGLVEGGLLAFAVELIARSRHPGRYGGYFISMQTLAQSLLAAFLAFFIIGPSGSEGGFVTLALVCLLSIGATVFMPVEYGALPKSEAAGQSGLTRPAPLIALGSIVFFYMFLGAIWAFLEPLAGEAGIDAQTAALMVSVSLAAQVAGAIVVTLIQRRLPFVPVLTASGIVAIAIAVAIAQHPGTVLFWFLAMATGFIWLFVVPFQIRMTVAADETRSAALLVPAAQLVGAALGPAFASIFIASASVAPVAWFASLCALVSVILSVMFRLVGHAPQRM</sequence>
<dbReference type="InterPro" id="IPR036259">
    <property type="entry name" value="MFS_trans_sf"/>
</dbReference>
<feature type="transmembrane region" description="Helical" evidence="6">
    <location>
        <begin position="143"/>
        <end position="165"/>
    </location>
</feature>
<feature type="transmembrane region" description="Helical" evidence="6">
    <location>
        <begin position="333"/>
        <end position="358"/>
    </location>
</feature>
<proteinExistence type="predicted"/>
<dbReference type="Pfam" id="PF07690">
    <property type="entry name" value="MFS_1"/>
    <property type="match status" value="1"/>
</dbReference>
<reference evidence="7 8" key="1">
    <citation type="journal article" date="2013" name="Int. J. Syst. Evol. Microbiol.">
        <title>Hoeflea suaedae sp. nov., an endophytic bacterium isolated from the root of the halophyte Suaeda maritima.</title>
        <authorList>
            <person name="Chung E.J."/>
            <person name="Park J.A."/>
            <person name="Pramanik P."/>
            <person name="Bibi F."/>
            <person name="Jeon C.O."/>
            <person name="Chung Y.R."/>
        </authorList>
    </citation>
    <scope>NUCLEOTIDE SEQUENCE [LARGE SCALE GENOMIC DNA]</scope>
    <source>
        <strain evidence="7 8">YC6898</strain>
    </source>
</reference>
<keyword evidence="8" id="KW-1185">Reference proteome</keyword>
<evidence type="ECO:0000256" key="5">
    <source>
        <dbReference type="ARBA" id="ARBA00023136"/>
    </source>
</evidence>
<keyword evidence="3 6" id="KW-0812">Transmembrane</keyword>